<name>A0A8J5N5U1_HOMAM</name>
<feature type="region of interest" description="Disordered" evidence="1">
    <location>
        <begin position="34"/>
        <end position="74"/>
    </location>
</feature>
<keyword evidence="3" id="KW-1185">Reference proteome</keyword>
<gene>
    <name evidence="2" type="ORF">Hamer_G024357</name>
</gene>
<evidence type="ECO:0000313" key="3">
    <source>
        <dbReference type="Proteomes" id="UP000747542"/>
    </source>
</evidence>
<evidence type="ECO:0000313" key="2">
    <source>
        <dbReference type="EMBL" id="KAG7173470.1"/>
    </source>
</evidence>
<accession>A0A8J5N5U1</accession>
<dbReference type="EMBL" id="JAHLQT010009747">
    <property type="protein sequence ID" value="KAG7173470.1"/>
    <property type="molecule type" value="Genomic_DNA"/>
</dbReference>
<sequence>CPSLILDLSWTGYHPKKKKVVVFRHIKTVLAEPDSTILKETKDQEEQRESSEPTQSLQKRPHLFSSTPPATKGEGCVPFDVDHLVYWRKSPPKMHPLKHLAREISGCTATSAPSDRVFSVA</sequence>
<evidence type="ECO:0008006" key="4">
    <source>
        <dbReference type="Google" id="ProtNLM"/>
    </source>
</evidence>
<feature type="compositionally biased region" description="Basic and acidic residues" evidence="1">
    <location>
        <begin position="37"/>
        <end position="51"/>
    </location>
</feature>
<reference evidence="2" key="1">
    <citation type="journal article" date="2021" name="Sci. Adv.">
        <title>The American lobster genome reveals insights on longevity, neural, and immune adaptations.</title>
        <authorList>
            <person name="Polinski J.M."/>
            <person name="Zimin A.V."/>
            <person name="Clark K.F."/>
            <person name="Kohn A.B."/>
            <person name="Sadowski N."/>
            <person name="Timp W."/>
            <person name="Ptitsyn A."/>
            <person name="Khanna P."/>
            <person name="Romanova D.Y."/>
            <person name="Williams P."/>
            <person name="Greenwood S.J."/>
            <person name="Moroz L.L."/>
            <person name="Walt D.R."/>
            <person name="Bodnar A.G."/>
        </authorList>
    </citation>
    <scope>NUCLEOTIDE SEQUENCE</scope>
    <source>
        <strain evidence="2">GMGI-L3</strain>
    </source>
</reference>
<proteinExistence type="predicted"/>
<feature type="compositionally biased region" description="Polar residues" evidence="1">
    <location>
        <begin position="52"/>
        <end position="69"/>
    </location>
</feature>
<evidence type="ECO:0000256" key="1">
    <source>
        <dbReference type="SAM" id="MobiDB-lite"/>
    </source>
</evidence>
<protein>
    <recommendedName>
        <fullName evidence="4">HAT C-terminal dimerisation domain-containing protein</fullName>
    </recommendedName>
</protein>
<feature type="non-terminal residue" evidence="2">
    <location>
        <position position="1"/>
    </location>
</feature>
<feature type="non-terminal residue" evidence="2">
    <location>
        <position position="121"/>
    </location>
</feature>
<dbReference type="AlphaFoldDB" id="A0A8J5N5U1"/>
<dbReference type="Proteomes" id="UP000747542">
    <property type="component" value="Unassembled WGS sequence"/>
</dbReference>
<organism evidence="2 3">
    <name type="scientific">Homarus americanus</name>
    <name type="common">American lobster</name>
    <dbReference type="NCBI Taxonomy" id="6706"/>
    <lineage>
        <taxon>Eukaryota</taxon>
        <taxon>Metazoa</taxon>
        <taxon>Ecdysozoa</taxon>
        <taxon>Arthropoda</taxon>
        <taxon>Crustacea</taxon>
        <taxon>Multicrustacea</taxon>
        <taxon>Malacostraca</taxon>
        <taxon>Eumalacostraca</taxon>
        <taxon>Eucarida</taxon>
        <taxon>Decapoda</taxon>
        <taxon>Pleocyemata</taxon>
        <taxon>Astacidea</taxon>
        <taxon>Nephropoidea</taxon>
        <taxon>Nephropidae</taxon>
        <taxon>Homarus</taxon>
    </lineage>
</organism>
<comment type="caution">
    <text evidence="2">The sequence shown here is derived from an EMBL/GenBank/DDBJ whole genome shotgun (WGS) entry which is preliminary data.</text>
</comment>